<dbReference type="AlphaFoldDB" id="A0AAV9P672"/>
<proteinExistence type="predicted"/>
<reference evidence="1 2" key="1">
    <citation type="submission" date="2023-08" db="EMBL/GenBank/DDBJ databases">
        <title>Black Yeasts Isolated from many extreme environments.</title>
        <authorList>
            <person name="Coleine C."/>
            <person name="Stajich J.E."/>
            <person name="Selbmann L."/>
        </authorList>
    </citation>
    <scope>NUCLEOTIDE SEQUENCE [LARGE SCALE GENOMIC DNA]</scope>
    <source>
        <strain evidence="1 2">CCFEE 5935</strain>
    </source>
</reference>
<evidence type="ECO:0000313" key="1">
    <source>
        <dbReference type="EMBL" id="KAK5166977.1"/>
    </source>
</evidence>
<protein>
    <submittedName>
        <fullName evidence="1">Uncharacterized protein</fullName>
    </submittedName>
</protein>
<sequence length="345" mass="37229">MAHYGFGDMEELLVCRTTVIEHAAAVKSYSDSAHVRQASNALGLDFHLRDLLPVSHFQNGKSPSTATTLTTLIPQAISSILVHCQGDKSGNGTSDQDGIIAQMFPPHCGMGSWLWHMRMVEVLFYLTQAIHDRMDEDEEWEGICEPTVHVKMLLLLDAKDAVMSAAALEADQGIGRTYQVLAALRLVGDEEASFKALQYAKDALAGYTGNPAVIAQGASEPSILHLPYSMVIASHGYAAAQDQLRRLTPGTEEWCTTPVAAMDALKGRIPEYVSDSSVIFLSTLVSKIRASNEEAAAILAAGGCLVREPLDAVTLDGELASFRLRREASGAINRARQKNYAAISA</sequence>
<evidence type="ECO:0000313" key="2">
    <source>
        <dbReference type="Proteomes" id="UP001337655"/>
    </source>
</evidence>
<accession>A0AAV9P672</accession>
<organism evidence="1 2">
    <name type="scientific">Saxophila tyrrhenica</name>
    <dbReference type="NCBI Taxonomy" id="1690608"/>
    <lineage>
        <taxon>Eukaryota</taxon>
        <taxon>Fungi</taxon>
        <taxon>Dikarya</taxon>
        <taxon>Ascomycota</taxon>
        <taxon>Pezizomycotina</taxon>
        <taxon>Dothideomycetes</taxon>
        <taxon>Dothideomycetidae</taxon>
        <taxon>Mycosphaerellales</taxon>
        <taxon>Extremaceae</taxon>
        <taxon>Saxophila</taxon>
    </lineage>
</organism>
<name>A0AAV9P672_9PEZI</name>
<dbReference type="Proteomes" id="UP001337655">
    <property type="component" value="Unassembled WGS sequence"/>
</dbReference>
<comment type="caution">
    <text evidence="1">The sequence shown here is derived from an EMBL/GenBank/DDBJ whole genome shotgun (WGS) entry which is preliminary data.</text>
</comment>
<gene>
    <name evidence="1" type="ORF">LTR77_007706</name>
</gene>
<dbReference type="EMBL" id="JAVRRT010000012">
    <property type="protein sequence ID" value="KAK5166977.1"/>
    <property type="molecule type" value="Genomic_DNA"/>
</dbReference>
<dbReference type="GeneID" id="89929042"/>
<keyword evidence="2" id="KW-1185">Reference proteome</keyword>
<dbReference type="RefSeq" id="XP_064656785.1">
    <property type="nucleotide sequence ID" value="XM_064804943.1"/>
</dbReference>